<evidence type="ECO:0008006" key="4">
    <source>
        <dbReference type="Google" id="ProtNLM"/>
    </source>
</evidence>
<evidence type="ECO:0000313" key="3">
    <source>
        <dbReference type="Proteomes" id="UP000229740"/>
    </source>
</evidence>
<organism evidence="2 3">
    <name type="scientific">candidate division KSB3 bacterium</name>
    <dbReference type="NCBI Taxonomy" id="2044937"/>
    <lineage>
        <taxon>Bacteria</taxon>
        <taxon>candidate division KSB3</taxon>
    </lineage>
</organism>
<evidence type="ECO:0000256" key="1">
    <source>
        <dbReference type="SAM" id="SignalP"/>
    </source>
</evidence>
<reference evidence="2 3" key="1">
    <citation type="submission" date="2017-10" db="EMBL/GenBank/DDBJ databases">
        <title>Novel microbial diversity and functional potential in the marine mammal oral microbiome.</title>
        <authorList>
            <person name="Dudek N.K."/>
            <person name="Sun C.L."/>
            <person name="Burstein D."/>
            <person name="Kantor R.S."/>
            <person name="Aliaga Goltsman D.S."/>
            <person name="Bik E.M."/>
            <person name="Thomas B.C."/>
            <person name="Banfield J.F."/>
            <person name="Relman D.A."/>
        </authorList>
    </citation>
    <scope>NUCLEOTIDE SEQUENCE [LARGE SCALE GENOMIC DNA]</scope>
    <source>
        <strain evidence="2">DOLZORAL124_49_17</strain>
    </source>
</reference>
<comment type="caution">
    <text evidence="2">The sequence shown here is derived from an EMBL/GenBank/DDBJ whole genome shotgun (WGS) entry which is preliminary data.</text>
</comment>
<accession>A0A2G6E2Q9</accession>
<keyword evidence="1" id="KW-0732">Signal</keyword>
<feature type="chain" id="PRO_5014719869" description="Secreted protein" evidence="1">
    <location>
        <begin position="22"/>
        <end position="177"/>
    </location>
</feature>
<sequence>MKHIFALLFYTCILSNYTAFAAISLSILSSEENSRIDEFITSQEIHCDDSSQVVQRCETNKDLRIYLEGDIGNNGLEEIAIQYTLEEGNNWYVYLSIFDKTSLQVIDFKMIGGKAFREISIREIVDGWVVADTLSYTDSDSLCCPSLPGRSEFILYREKELIEGRTIFFISNIKAYE</sequence>
<dbReference type="EMBL" id="PDPS01000035">
    <property type="protein sequence ID" value="PID56375.1"/>
    <property type="molecule type" value="Genomic_DNA"/>
</dbReference>
<gene>
    <name evidence="2" type="ORF">CSB45_11875</name>
</gene>
<protein>
    <recommendedName>
        <fullName evidence="4">Secreted protein</fullName>
    </recommendedName>
</protein>
<feature type="signal peptide" evidence="1">
    <location>
        <begin position="1"/>
        <end position="21"/>
    </location>
</feature>
<name>A0A2G6E2Q9_9BACT</name>
<proteinExistence type="predicted"/>
<dbReference type="Proteomes" id="UP000229740">
    <property type="component" value="Unassembled WGS sequence"/>
</dbReference>
<dbReference type="AlphaFoldDB" id="A0A2G6E2Q9"/>
<evidence type="ECO:0000313" key="2">
    <source>
        <dbReference type="EMBL" id="PID56375.1"/>
    </source>
</evidence>